<dbReference type="Gene3D" id="1.10.490.10">
    <property type="entry name" value="Globins"/>
    <property type="match status" value="1"/>
</dbReference>
<evidence type="ECO:0000256" key="2">
    <source>
        <dbReference type="ARBA" id="ARBA00022617"/>
    </source>
</evidence>
<dbReference type="GO" id="GO:0020037">
    <property type="term" value="F:heme binding"/>
    <property type="evidence" value="ECO:0007669"/>
    <property type="project" value="InterPro"/>
</dbReference>
<dbReference type="PROSITE" id="PS01033">
    <property type="entry name" value="GLOBIN"/>
    <property type="match status" value="1"/>
</dbReference>
<reference evidence="8" key="1">
    <citation type="submission" date="2022-11" db="UniProtKB">
        <authorList>
            <consortium name="WormBaseParasite"/>
        </authorList>
    </citation>
    <scope>IDENTIFICATION</scope>
</reference>
<dbReference type="SUPFAM" id="SSF46458">
    <property type="entry name" value="Globin-like"/>
    <property type="match status" value="1"/>
</dbReference>
<dbReference type="GO" id="GO:0019825">
    <property type="term" value="F:oxygen binding"/>
    <property type="evidence" value="ECO:0007669"/>
    <property type="project" value="InterPro"/>
</dbReference>
<dbReference type="AlphaFoldDB" id="A0A914Z650"/>
<dbReference type="GO" id="GO:0016491">
    <property type="term" value="F:oxidoreductase activity"/>
    <property type="evidence" value="ECO:0007669"/>
    <property type="project" value="TreeGrafter"/>
</dbReference>
<dbReference type="GO" id="GO:0005344">
    <property type="term" value="F:oxygen carrier activity"/>
    <property type="evidence" value="ECO:0007669"/>
    <property type="project" value="UniProtKB-KW"/>
</dbReference>
<protein>
    <submittedName>
        <fullName evidence="8">Globin family profile domain-containing protein</fullName>
    </submittedName>
</protein>
<evidence type="ECO:0000256" key="4">
    <source>
        <dbReference type="ARBA" id="ARBA00023004"/>
    </source>
</evidence>
<dbReference type="InterPro" id="IPR009050">
    <property type="entry name" value="Globin-like_sf"/>
</dbReference>
<comment type="subunit">
    <text evidence="1">Monomer.</text>
</comment>
<dbReference type="GO" id="GO:0005506">
    <property type="term" value="F:iron ion binding"/>
    <property type="evidence" value="ECO:0007669"/>
    <property type="project" value="InterPro"/>
</dbReference>
<evidence type="ECO:0000256" key="5">
    <source>
        <dbReference type="RuleBase" id="RU000356"/>
    </source>
</evidence>
<keyword evidence="5" id="KW-0561">Oxygen transport</keyword>
<accession>A0A914Z650</accession>
<keyword evidence="2 5" id="KW-0349">Heme</keyword>
<evidence type="ECO:0000313" key="8">
    <source>
        <dbReference type="WBParaSite" id="PSU_v2.g8158.t1"/>
    </source>
</evidence>
<dbReference type="PANTHER" id="PTHR46783">
    <property type="entry name" value="CYTOGLOBIN"/>
    <property type="match status" value="1"/>
</dbReference>
<comment type="similarity">
    <text evidence="5">Belongs to the globin family.</text>
</comment>
<keyword evidence="5" id="KW-0813">Transport</keyword>
<dbReference type="InterPro" id="IPR044399">
    <property type="entry name" value="Mb-like_M"/>
</dbReference>
<organism evidence="7 8">
    <name type="scientific">Panagrolaimus superbus</name>
    <dbReference type="NCBI Taxonomy" id="310955"/>
    <lineage>
        <taxon>Eukaryota</taxon>
        <taxon>Metazoa</taxon>
        <taxon>Ecdysozoa</taxon>
        <taxon>Nematoda</taxon>
        <taxon>Chromadorea</taxon>
        <taxon>Rhabditida</taxon>
        <taxon>Tylenchina</taxon>
        <taxon>Panagrolaimomorpha</taxon>
        <taxon>Panagrolaimoidea</taxon>
        <taxon>Panagrolaimidae</taxon>
        <taxon>Panagrolaimus</taxon>
    </lineage>
</organism>
<keyword evidence="7" id="KW-1185">Reference proteome</keyword>
<proteinExistence type="inferred from homology"/>
<dbReference type="InterPro" id="IPR000971">
    <property type="entry name" value="Globin"/>
</dbReference>
<dbReference type="InterPro" id="IPR013314">
    <property type="entry name" value="Globin_lamprey/hagfish"/>
</dbReference>
<dbReference type="PANTHER" id="PTHR46783:SF1">
    <property type="entry name" value="CYTOGLOBIN-1-RELATED"/>
    <property type="match status" value="1"/>
</dbReference>
<sequence>MYRIAFLKQKAGVLREHEIYKMNYGSIGSTDSNGSTDSFEAREDVTLQKLSEDTKHDIPALRNQLSMPSIDSDMSEDNEYTKIIHAEVSRLTPQDRKILQETFKMMEHRPIRCGLNIMINLFSEHPNYKNIWPRFKAIPDSALMNAPELTKHAAVYMRGLRTIIDNMDDNDRMVRALRKIAHAHVKWCVYKKHIVHMLGPVLEQVRAHAGMNPKIEHAWTTLYDVIANLIDVFRASETTNVRDKRIKNDLDAAARLKHII</sequence>
<feature type="domain" description="Globin" evidence="6">
    <location>
        <begin position="90"/>
        <end position="235"/>
    </location>
</feature>
<keyword evidence="3" id="KW-0479">Metal-binding</keyword>
<dbReference type="Pfam" id="PF00042">
    <property type="entry name" value="Globin"/>
    <property type="match status" value="1"/>
</dbReference>
<dbReference type="InterPro" id="IPR012292">
    <property type="entry name" value="Globin/Proto"/>
</dbReference>
<evidence type="ECO:0000256" key="3">
    <source>
        <dbReference type="ARBA" id="ARBA00022723"/>
    </source>
</evidence>
<keyword evidence="4" id="KW-0408">Iron</keyword>
<dbReference type="WBParaSite" id="PSU_v2.g8158.t1">
    <property type="protein sequence ID" value="PSU_v2.g8158.t1"/>
    <property type="gene ID" value="PSU_v2.g8158"/>
</dbReference>
<evidence type="ECO:0000256" key="1">
    <source>
        <dbReference type="ARBA" id="ARBA00011245"/>
    </source>
</evidence>
<name>A0A914Z650_9BILA</name>
<evidence type="ECO:0000313" key="7">
    <source>
        <dbReference type="Proteomes" id="UP000887577"/>
    </source>
</evidence>
<evidence type="ECO:0000259" key="6">
    <source>
        <dbReference type="PROSITE" id="PS01033"/>
    </source>
</evidence>
<dbReference type="Proteomes" id="UP000887577">
    <property type="component" value="Unplaced"/>
</dbReference>
<dbReference type="CDD" id="cd01040">
    <property type="entry name" value="Mb-like"/>
    <property type="match status" value="1"/>
</dbReference>